<dbReference type="Proteomes" id="UP000541426">
    <property type="component" value="Unassembled WGS sequence"/>
</dbReference>
<sequence length="285" mass="31699">MSKTRQDFRDKTAQDCLAALAAMPRKQHLAQARLLIYKKGQRPRDLGEQFDLLDGLTKDPVLTEFDRLYALIAGGHKLSEQVSPLSSDWLDRMVVALDEVLAMPIGYGLRKDRTHLVFSALNVMMNLDLATGAHQGDRLAQISFDEAAALNLRRMTPYLFNSVCNLVKVVGIALLHRPDAAHQQAERCAKLMSYAIEINNSEHWWVFSRFKAPRRVDDLSLRAAFGSFRNTMKRLDAIEQAANADAAARRPAFEAVADLCVGQAQPAQKAALIAAASRVLDRTVT</sequence>
<keyword evidence="2" id="KW-1185">Reference proteome</keyword>
<name>A0A7W6GSX6_9RHOB</name>
<comment type="caution">
    <text evidence="1">The sequence shown here is derived from an EMBL/GenBank/DDBJ whole genome shotgun (WGS) entry which is preliminary data.</text>
</comment>
<reference evidence="1 2" key="1">
    <citation type="submission" date="2020-08" db="EMBL/GenBank/DDBJ databases">
        <title>Genomic Encyclopedia of Type Strains, Phase IV (KMG-IV): sequencing the most valuable type-strain genomes for metagenomic binning, comparative biology and taxonomic classification.</title>
        <authorList>
            <person name="Goeker M."/>
        </authorList>
    </citation>
    <scope>NUCLEOTIDE SEQUENCE [LARGE SCALE GENOMIC DNA]</scope>
    <source>
        <strain evidence="1 2">DSM 102235</strain>
    </source>
</reference>
<dbReference type="RefSeq" id="WP_183966524.1">
    <property type="nucleotide sequence ID" value="NZ_BAABBZ010000005.1"/>
</dbReference>
<dbReference type="AlphaFoldDB" id="A0A7W6GSX6"/>
<evidence type="ECO:0000313" key="2">
    <source>
        <dbReference type="Proteomes" id="UP000541426"/>
    </source>
</evidence>
<accession>A0A7W6GSX6</accession>
<proteinExistence type="predicted"/>
<protein>
    <submittedName>
        <fullName evidence="1">Uncharacterized protein</fullName>
    </submittedName>
</protein>
<evidence type="ECO:0000313" key="1">
    <source>
        <dbReference type="EMBL" id="MBB3986267.1"/>
    </source>
</evidence>
<gene>
    <name evidence="1" type="ORF">GGQ68_002606</name>
</gene>
<organism evidence="1 2">
    <name type="scientific">Sagittula marina</name>
    <dbReference type="NCBI Taxonomy" id="943940"/>
    <lineage>
        <taxon>Bacteria</taxon>
        <taxon>Pseudomonadati</taxon>
        <taxon>Pseudomonadota</taxon>
        <taxon>Alphaproteobacteria</taxon>
        <taxon>Rhodobacterales</taxon>
        <taxon>Roseobacteraceae</taxon>
        <taxon>Sagittula</taxon>
    </lineage>
</organism>
<dbReference type="EMBL" id="JACIEJ010000006">
    <property type="protein sequence ID" value="MBB3986267.1"/>
    <property type="molecule type" value="Genomic_DNA"/>
</dbReference>